<dbReference type="EMBL" id="CP002278">
    <property type="protein sequence ID" value="ADP78005.1"/>
    <property type="molecule type" value="Genomic_DNA"/>
</dbReference>
<keyword evidence="3" id="KW-1185">Reference proteome</keyword>
<dbReference type="Proteomes" id="UP000002315">
    <property type="component" value="Chromosome"/>
</dbReference>
<dbReference type="InterPro" id="IPR015947">
    <property type="entry name" value="PUA-like_sf"/>
</dbReference>
<name>E3GWT6_METFV</name>
<evidence type="ECO:0000313" key="3">
    <source>
        <dbReference type="Proteomes" id="UP000002315"/>
    </source>
</evidence>
<gene>
    <name evidence="2" type="ordered locus">Mfer_1219</name>
</gene>
<dbReference type="PANTHER" id="PTHR22798:SF0">
    <property type="entry name" value="MALIGNANT T-CELL-AMPLIFIED SEQUENCE 1"/>
    <property type="match status" value="1"/>
</dbReference>
<dbReference type="NCBIfam" id="NF011153">
    <property type="entry name" value="PRK14560.1-4"/>
    <property type="match status" value="1"/>
</dbReference>
<dbReference type="Gene3D" id="2.30.130.10">
    <property type="entry name" value="PUA domain"/>
    <property type="match status" value="1"/>
</dbReference>
<dbReference type="PIRSF" id="PIRSF005067">
    <property type="entry name" value="Tma_RNA-bind_prd"/>
    <property type="match status" value="1"/>
</dbReference>
<dbReference type="Pfam" id="PF01472">
    <property type="entry name" value="PUA"/>
    <property type="match status" value="1"/>
</dbReference>
<dbReference type="Pfam" id="PF09183">
    <property type="entry name" value="DUF1947"/>
    <property type="match status" value="1"/>
</dbReference>
<dbReference type="KEGG" id="mfv:Mfer_1219"/>
<dbReference type="GO" id="GO:0003723">
    <property type="term" value="F:RNA binding"/>
    <property type="evidence" value="ECO:0007669"/>
    <property type="project" value="InterPro"/>
</dbReference>
<dbReference type="GO" id="GO:0001731">
    <property type="term" value="P:formation of translation preinitiation complex"/>
    <property type="evidence" value="ECO:0007669"/>
    <property type="project" value="TreeGrafter"/>
</dbReference>
<feature type="domain" description="PUA" evidence="1">
    <location>
        <begin position="76"/>
        <end position="151"/>
    </location>
</feature>
<dbReference type="AlphaFoldDB" id="E3GWT6"/>
<dbReference type="PROSITE" id="PS50890">
    <property type="entry name" value="PUA"/>
    <property type="match status" value="1"/>
</dbReference>
<dbReference type="CDD" id="cd21154">
    <property type="entry name" value="PUA_MJ1432-like"/>
    <property type="match status" value="1"/>
</dbReference>
<dbReference type="NCBIfam" id="TIGR00451">
    <property type="entry name" value="unchar_dom_2"/>
    <property type="match status" value="1"/>
</dbReference>
<dbReference type="OrthoDB" id="27972at2157"/>
<dbReference type="HOGENOM" id="CLU_090468_1_1_2"/>
<accession>E3GWT6</accession>
<organism evidence="2 3">
    <name type="scientific">Methanothermus fervidus (strain ATCC 43054 / DSM 2088 / JCM 10308 / V24 S)</name>
    <dbReference type="NCBI Taxonomy" id="523846"/>
    <lineage>
        <taxon>Archaea</taxon>
        <taxon>Methanobacteriati</taxon>
        <taxon>Methanobacteriota</taxon>
        <taxon>Methanomada group</taxon>
        <taxon>Methanobacteria</taxon>
        <taxon>Methanobacteriales</taxon>
        <taxon>Methanothermaceae</taxon>
        <taxon>Methanothermus</taxon>
    </lineage>
</organism>
<dbReference type="InterPro" id="IPR002478">
    <property type="entry name" value="PUA"/>
</dbReference>
<dbReference type="SUPFAM" id="SSF88697">
    <property type="entry name" value="PUA domain-like"/>
    <property type="match status" value="1"/>
</dbReference>
<dbReference type="InterPro" id="IPR036974">
    <property type="entry name" value="PUA_sf"/>
</dbReference>
<evidence type="ECO:0000313" key="2">
    <source>
        <dbReference type="EMBL" id="ADP78005.1"/>
    </source>
</evidence>
<dbReference type="InterPro" id="IPR004521">
    <property type="entry name" value="Uncharacterised_CHP00451"/>
</dbReference>
<dbReference type="Gene3D" id="3.10.450.120">
    <property type="entry name" value="Pre-PUA domain, domain 1"/>
    <property type="match status" value="1"/>
</dbReference>
<protein>
    <submittedName>
        <fullName evidence="2">RNA-binding protein, containing PUA domain protein</fullName>
    </submittedName>
</protein>
<proteinExistence type="predicted"/>
<dbReference type="SMART" id="SM00359">
    <property type="entry name" value="PUA"/>
    <property type="match status" value="1"/>
</dbReference>
<evidence type="ECO:0000259" key="1">
    <source>
        <dbReference type="SMART" id="SM00359"/>
    </source>
</evidence>
<reference evidence="2 3" key="1">
    <citation type="journal article" date="2010" name="Stand. Genomic Sci.">
        <title>Complete genome sequence of Methanothermus fervidus type strain (V24S).</title>
        <authorList>
            <person name="Anderson I."/>
            <person name="Djao O.D."/>
            <person name="Misra M."/>
            <person name="Chertkov O."/>
            <person name="Nolan M."/>
            <person name="Lucas S."/>
            <person name="Lapidus A."/>
            <person name="Del Rio T.G."/>
            <person name="Tice H."/>
            <person name="Cheng J.F."/>
            <person name="Tapia R."/>
            <person name="Han C."/>
            <person name="Goodwin L."/>
            <person name="Pitluck S."/>
            <person name="Liolios K."/>
            <person name="Ivanova N."/>
            <person name="Mavromatis K."/>
            <person name="Mikhailova N."/>
            <person name="Pati A."/>
            <person name="Brambilla E."/>
            <person name="Chen A."/>
            <person name="Palaniappan K."/>
            <person name="Land M."/>
            <person name="Hauser L."/>
            <person name="Chang Y.J."/>
            <person name="Jeffries C.D."/>
            <person name="Sikorski J."/>
            <person name="Spring S."/>
            <person name="Rohde M."/>
            <person name="Eichinger K."/>
            <person name="Huber H."/>
            <person name="Wirth R."/>
            <person name="Goker M."/>
            <person name="Detter J.C."/>
            <person name="Woyke T."/>
            <person name="Bristow J."/>
            <person name="Eisen J.A."/>
            <person name="Markowitz V."/>
            <person name="Hugenholtz P."/>
            <person name="Klenk H.P."/>
            <person name="Kyrpides N.C."/>
        </authorList>
    </citation>
    <scope>NUCLEOTIDE SEQUENCE [LARGE SCALE GENOMIC DNA]</scope>
    <source>
        <strain evidence="3">ATCC 43054 / DSM 2088 / JCM 10308 / V24 S</strain>
    </source>
</reference>
<dbReference type="PANTHER" id="PTHR22798">
    <property type="entry name" value="MCT-1 PROTEIN"/>
    <property type="match status" value="1"/>
</dbReference>
<dbReference type="NCBIfam" id="TIGR03684">
    <property type="entry name" value="arCOG00985"/>
    <property type="match status" value="1"/>
</dbReference>
<dbReference type="InterPro" id="IPR015266">
    <property type="entry name" value="DUF1947"/>
</dbReference>
<dbReference type="InterPro" id="IPR016437">
    <property type="entry name" value="MCT-1/Tma20"/>
</dbReference>
<dbReference type="InterPro" id="IPR022430">
    <property type="entry name" value="CHP03684"/>
</dbReference>
<dbReference type="STRING" id="523846.Mfer_1219"/>
<sequence length="159" mass="18050">MKVKKRHFLKKKEIKKIKDKLDEYSEIISEDSNVEIAYTTEFPLILVNKEPFAILYNEKIIPTLKAIIKTNIKPKKKVIVDMGAIKYISNGADVMCPGIVKADSKIKKGDITVVIDEKHGKPLAIGFALIDGDEMTKRERGRAVKNIHYVGDKVWNLDL</sequence>